<dbReference type="AlphaFoldDB" id="A0A640KL54"/>
<dbReference type="GO" id="GO:0005737">
    <property type="term" value="C:cytoplasm"/>
    <property type="evidence" value="ECO:0007669"/>
    <property type="project" value="TreeGrafter"/>
</dbReference>
<protein>
    <recommendedName>
        <fullName evidence="1">JmjC domain-containing protein</fullName>
    </recommendedName>
</protein>
<dbReference type="OrthoDB" id="203487at2759"/>
<dbReference type="GO" id="GO:0045905">
    <property type="term" value="P:positive regulation of translational termination"/>
    <property type="evidence" value="ECO:0007669"/>
    <property type="project" value="TreeGrafter"/>
</dbReference>
<dbReference type="GO" id="GO:0005634">
    <property type="term" value="C:nucleus"/>
    <property type="evidence" value="ECO:0007669"/>
    <property type="project" value="TreeGrafter"/>
</dbReference>
<name>A0A640KL54_LEITA</name>
<dbReference type="GO" id="GO:0043565">
    <property type="term" value="F:sequence-specific DNA binding"/>
    <property type="evidence" value="ECO:0007669"/>
    <property type="project" value="TreeGrafter"/>
</dbReference>
<comment type="caution">
    <text evidence="2">The sequence shown here is derived from an EMBL/GenBank/DDBJ whole genome shotgun (WGS) entry which is preliminary data.</text>
</comment>
<dbReference type="PROSITE" id="PS51184">
    <property type="entry name" value="JMJC"/>
    <property type="match status" value="1"/>
</dbReference>
<sequence length="499" mass="54787">MLELDGRTLTYEVFRDTCLKPNRPAIIRTACFDASSGICFDLAALKRRLSPRELCRRLGSQTLTPVYSVSSTSQVTSCDSTSAAREGRHHELPASLRDEKGEADEEGCCKMVPLGAVLHSWATSTSAAARPLSPSRVYYLKDWHLQAALESTAATATAATPSATSSRLCEYAKCRASGTHGDELYHVPRFLGTDWMDSFCCSHTMPSNGVLKKTPSAHDTESCAQVGFGNGESDYRFCYIGPVGSWTPLHCDVFGTYSWSFNVCGDKHWFFPTVAGNAYLHSHLLPHYPTPPDLRVLTGFEIEALVQHPGDLVFVPAFFYHQVHNITGELFPLPIGEGSAAENRGGLDACGSLVSAEADAHVWAELTVSLNHNWCNAFNVARMTEAFLADAQQLASHLSVADLAVICDTHDPAVWRQFADRMLHNGTNWSFVSMTCFLDHCLTQLDSGTDVAVEAESDHIAVADEVHRLRDRVAEAYLHLLDEKRPSCRGRGKREGGEQ</sequence>
<proteinExistence type="predicted"/>
<dbReference type="Proteomes" id="UP000419144">
    <property type="component" value="Unassembled WGS sequence"/>
</dbReference>
<dbReference type="EMBL" id="BLBS01000037">
    <property type="protein sequence ID" value="GET89765.1"/>
    <property type="molecule type" value="Genomic_DNA"/>
</dbReference>
<dbReference type="SMART" id="SM00558">
    <property type="entry name" value="JmjC"/>
    <property type="match status" value="1"/>
</dbReference>
<dbReference type="VEuPathDB" id="TriTrypDB:LtaPh_2712000"/>
<gene>
    <name evidence="2" type="ORF">LtaPh_2712000</name>
</gene>
<dbReference type="Gene3D" id="2.60.120.650">
    <property type="entry name" value="Cupin"/>
    <property type="match status" value="1"/>
</dbReference>
<accession>A0A640KL54</accession>
<dbReference type="GO" id="GO:0016706">
    <property type="term" value="F:2-oxoglutarate-dependent dioxygenase activity"/>
    <property type="evidence" value="ECO:0007669"/>
    <property type="project" value="TreeGrafter"/>
</dbReference>
<dbReference type="Pfam" id="PF02373">
    <property type="entry name" value="JmjC"/>
    <property type="match status" value="1"/>
</dbReference>
<evidence type="ECO:0000259" key="1">
    <source>
        <dbReference type="PROSITE" id="PS51184"/>
    </source>
</evidence>
<dbReference type="SUPFAM" id="SSF51197">
    <property type="entry name" value="Clavaminate synthase-like"/>
    <property type="match status" value="1"/>
</dbReference>
<keyword evidence="3" id="KW-1185">Reference proteome</keyword>
<dbReference type="PANTHER" id="PTHR12480">
    <property type="entry name" value="ARGININE DEMETHYLASE AND LYSYL-HYDROXYLASE JMJD"/>
    <property type="match status" value="1"/>
</dbReference>
<feature type="domain" description="JmjC" evidence="1">
    <location>
        <begin position="176"/>
        <end position="391"/>
    </location>
</feature>
<evidence type="ECO:0000313" key="2">
    <source>
        <dbReference type="EMBL" id="GET89765.1"/>
    </source>
</evidence>
<reference evidence="2" key="1">
    <citation type="submission" date="2019-11" db="EMBL/GenBank/DDBJ databases">
        <title>Leishmania tarentolae CDS.</title>
        <authorList>
            <person name="Goto Y."/>
            <person name="Yamagishi J."/>
        </authorList>
    </citation>
    <scope>NUCLEOTIDE SEQUENCE [LARGE SCALE GENOMIC DNA]</scope>
    <source>
        <strain evidence="2">Parrot Tar II</strain>
    </source>
</reference>
<dbReference type="InterPro" id="IPR003347">
    <property type="entry name" value="JmjC_dom"/>
</dbReference>
<organism evidence="2 3">
    <name type="scientific">Leishmania tarentolae</name>
    <name type="common">Sauroleishmania tarentolae</name>
    <dbReference type="NCBI Taxonomy" id="5689"/>
    <lineage>
        <taxon>Eukaryota</taxon>
        <taxon>Discoba</taxon>
        <taxon>Euglenozoa</taxon>
        <taxon>Kinetoplastea</taxon>
        <taxon>Metakinetoplastina</taxon>
        <taxon>Trypanosomatida</taxon>
        <taxon>Trypanosomatidae</taxon>
        <taxon>Leishmaniinae</taxon>
        <taxon>Leishmania</taxon>
        <taxon>lizard Leishmania</taxon>
    </lineage>
</organism>
<dbReference type="InterPro" id="IPR050910">
    <property type="entry name" value="JMJD6_ArgDemeth/LysHydrox"/>
</dbReference>
<dbReference type="PANTHER" id="PTHR12480:SF6">
    <property type="entry name" value="2-OXOGLUTARATE AND IRON-DEPENDENT OXYGENASE JMJD4"/>
    <property type="match status" value="1"/>
</dbReference>
<evidence type="ECO:0000313" key="3">
    <source>
        <dbReference type="Proteomes" id="UP000419144"/>
    </source>
</evidence>